<feature type="domain" description="Histidine kinase" evidence="7">
    <location>
        <begin position="148"/>
        <end position="368"/>
    </location>
</feature>
<evidence type="ECO:0000313" key="9">
    <source>
        <dbReference type="EMBL" id="QBR01065.1"/>
    </source>
</evidence>
<dbReference type="SMART" id="SM00388">
    <property type="entry name" value="HisKA"/>
    <property type="match status" value="1"/>
</dbReference>
<dbReference type="EC" id="2.7.13.3" evidence="2"/>
<keyword evidence="5 9" id="KW-0418">Kinase</keyword>
<dbReference type="OrthoDB" id="9774747at2"/>
<dbReference type="InterPro" id="IPR036097">
    <property type="entry name" value="HisK_dim/P_sf"/>
</dbReference>
<proteinExistence type="predicted"/>
<dbReference type="Pfam" id="PF00072">
    <property type="entry name" value="Response_reg"/>
    <property type="match status" value="1"/>
</dbReference>
<dbReference type="InterPro" id="IPR005467">
    <property type="entry name" value="His_kinase_dom"/>
</dbReference>
<dbReference type="SMART" id="SM00448">
    <property type="entry name" value="REC"/>
    <property type="match status" value="1"/>
</dbReference>
<dbReference type="KEGG" id="ppai:E1956_27915"/>
<dbReference type="InterPro" id="IPR001789">
    <property type="entry name" value="Sig_transdc_resp-reg_receiver"/>
</dbReference>
<evidence type="ECO:0000259" key="8">
    <source>
        <dbReference type="PROSITE" id="PS50110"/>
    </source>
</evidence>
<dbReference type="SUPFAM" id="SSF52172">
    <property type="entry name" value="CheY-like"/>
    <property type="match status" value="1"/>
</dbReference>
<organism evidence="9 10">
    <name type="scientific">Paraburkholderia pallida</name>
    <dbReference type="NCBI Taxonomy" id="2547399"/>
    <lineage>
        <taxon>Bacteria</taxon>
        <taxon>Pseudomonadati</taxon>
        <taxon>Pseudomonadota</taxon>
        <taxon>Betaproteobacteria</taxon>
        <taxon>Burkholderiales</taxon>
        <taxon>Burkholderiaceae</taxon>
        <taxon>Paraburkholderia</taxon>
    </lineage>
</organism>
<dbReference type="InterPro" id="IPR004358">
    <property type="entry name" value="Sig_transdc_His_kin-like_C"/>
</dbReference>
<dbReference type="GO" id="GO:0000155">
    <property type="term" value="F:phosphorelay sensor kinase activity"/>
    <property type="evidence" value="ECO:0007669"/>
    <property type="project" value="InterPro"/>
</dbReference>
<evidence type="ECO:0000313" key="10">
    <source>
        <dbReference type="Proteomes" id="UP000295727"/>
    </source>
</evidence>
<dbReference type="Gene3D" id="1.10.287.130">
    <property type="match status" value="1"/>
</dbReference>
<dbReference type="InterPro" id="IPR003594">
    <property type="entry name" value="HATPase_dom"/>
</dbReference>
<dbReference type="InterPro" id="IPR036890">
    <property type="entry name" value="HATPase_C_sf"/>
</dbReference>
<dbReference type="Proteomes" id="UP000295727">
    <property type="component" value="Chromosome 3"/>
</dbReference>
<name>A0A4P7D2Z0_9BURK</name>
<dbReference type="PROSITE" id="PS50110">
    <property type="entry name" value="RESPONSE_REGULATORY"/>
    <property type="match status" value="1"/>
</dbReference>
<accession>A0A4P7D2Z0</accession>
<feature type="domain" description="Response regulatory" evidence="8">
    <location>
        <begin position="10"/>
        <end position="126"/>
    </location>
</feature>
<dbReference type="Gene3D" id="3.40.50.2300">
    <property type="match status" value="1"/>
</dbReference>
<dbReference type="GO" id="GO:0009927">
    <property type="term" value="F:histidine phosphotransfer kinase activity"/>
    <property type="evidence" value="ECO:0007669"/>
    <property type="project" value="TreeGrafter"/>
</dbReference>
<keyword evidence="10" id="KW-1185">Reference proteome</keyword>
<dbReference type="InterPro" id="IPR003661">
    <property type="entry name" value="HisK_dim/P_dom"/>
</dbReference>
<evidence type="ECO:0000256" key="2">
    <source>
        <dbReference type="ARBA" id="ARBA00012438"/>
    </source>
</evidence>
<gene>
    <name evidence="9" type="ORF">E1956_27915</name>
</gene>
<reference evidence="9 10" key="1">
    <citation type="submission" date="2019-03" db="EMBL/GenBank/DDBJ databases">
        <title>Paraburkholderia sp. 7MH5, isolated from subtropical forest soil.</title>
        <authorList>
            <person name="Gao Z.-H."/>
            <person name="Qiu L.-H."/>
        </authorList>
    </citation>
    <scope>NUCLEOTIDE SEQUENCE [LARGE SCALE GENOMIC DNA]</scope>
    <source>
        <strain evidence="9 10">7MH5</strain>
    </source>
</reference>
<sequence>MSGQVQPSPLILFVDDDEMSRTLFARATRGLYHVRVAQHADEAMAILDRHAAETAIIVTDFRMPGRNGDDLLREIAEKYPHIVRILVTAYADKDLLLQMVNTGNVFRIIEKPLRMEAIGEVLSLAIAHFNERESRHQRLLAMDETLGFLAHELNTPLAAIALFARGIGEDRPDESEPERRARFADAATSMLDNAQYCLSLIESFWSSVKDGGQRPSSPAATHEVRATRLVAGLIETYPFVSSQRDWIAVDVQGDFIVSAMPNCVALVLSSLLSNALRALNGSNAPSLRIEVTTLPAPAIRVCDNGPGIAPDIKARLAHDVVTTHAGSGGHGMGMIFCNRIMQSCGGSLRIESALGVGTTVTMDFGNSRKRAYAIDSHAPLEAHSSRGTLS</sequence>
<dbReference type="PRINTS" id="PR00344">
    <property type="entry name" value="BCTRLSENSOR"/>
</dbReference>
<evidence type="ECO:0000256" key="6">
    <source>
        <dbReference type="PROSITE-ProRule" id="PRU00169"/>
    </source>
</evidence>
<dbReference type="RefSeq" id="WP_134755330.1">
    <property type="nucleotide sequence ID" value="NZ_CP038150.1"/>
</dbReference>
<dbReference type="PANTHER" id="PTHR43047">
    <property type="entry name" value="TWO-COMPONENT HISTIDINE PROTEIN KINASE"/>
    <property type="match status" value="1"/>
</dbReference>
<dbReference type="AlphaFoldDB" id="A0A4P7D2Z0"/>
<dbReference type="SUPFAM" id="SSF47384">
    <property type="entry name" value="Homodimeric domain of signal transducing histidine kinase"/>
    <property type="match status" value="1"/>
</dbReference>
<evidence type="ECO:0000256" key="4">
    <source>
        <dbReference type="ARBA" id="ARBA00022679"/>
    </source>
</evidence>
<dbReference type="SMART" id="SM00387">
    <property type="entry name" value="HATPase_c"/>
    <property type="match status" value="1"/>
</dbReference>
<keyword evidence="3 6" id="KW-0597">Phosphoprotein</keyword>
<dbReference type="PROSITE" id="PS50109">
    <property type="entry name" value="HIS_KIN"/>
    <property type="match status" value="1"/>
</dbReference>
<dbReference type="EMBL" id="CP038150">
    <property type="protein sequence ID" value="QBR01065.1"/>
    <property type="molecule type" value="Genomic_DNA"/>
</dbReference>
<evidence type="ECO:0000256" key="1">
    <source>
        <dbReference type="ARBA" id="ARBA00000085"/>
    </source>
</evidence>
<evidence type="ECO:0000256" key="3">
    <source>
        <dbReference type="ARBA" id="ARBA00022553"/>
    </source>
</evidence>
<dbReference type="SUPFAM" id="SSF55874">
    <property type="entry name" value="ATPase domain of HSP90 chaperone/DNA topoisomerase II/histidine kinase"/>
    <property type="match status" value="1"/>
</dbReference>
<protein>
    <recommendedName>
        <fullName evidence="2">histidine kinase</fullName>
        <ecNumber evidence="2">2.7.13.3</ecNumber>
    </recommendedName>
</protein>
<dbReference type="PANTHER" id="PTHR43047:SF72">
    <property type="entry name" value="OSMOSENSING HISTIDINE PROTEIN KINASE SLN1"/>
    <property type="match status" value="1"/>
</dbReference>
<evidence type="ECO:0000259" key="7">
    <source>
        <dbReference type="PROSITE" id="PS50109"/>
    </source>
</evidence>
<dbReference type="GO" id="GO:0005886">
    <property type="term" value="C:plasma membrane"/>
    <property type="evidence" value="ECO:0007669"/>
    <property type="project" value="TreeGrafter"/>
</dbReference>
<dbReference type="Gene3D" id="3.30.565.10">
    <property type="entry name" value="Histidine kinase-like ATPase, C-terminal domain"/>
    <property type="match status" value="1"/>
</dbReference>
<comment type="catalytic activity">
    <reaction evidence="1">
        <text>ATP + protein L-histidine = ADP + protein N-phospho-L-histidine.</text>
        <dbReference type="EC" id="2.7.13.3"/>
    </reaction>
</comment>
<keyword evidence="4" id="KW-0808">Transferase</keyword>
<dbReference type="Pfam" id="PF00512">
    <property type="entry name" value="HisKA"/>
    <property type="match status" value="1"/>
</dbReference>
<evidence type="ECO:0000256" key="5">
    <source>
        <dbReference type="ARBA" id="ARBA00022777"/>
    </source>
</evidence>
<dbReference type="CDD" id="cd00082">
    <property type="entry name" value="HisKA"/>
    <property type="match status" value="1"/>
</dbReference>
<dbReference type="Pfam" id="PF02518">
    <property type="entry name" value="HATPase_c"/>
    <property type="match status" value="1"/>
</dbReference>
<dbReference type="InterPro" id="IPR011006">
    <property type="entry name" value="CheY-like_superfamily"/>
</dbReference>
<feature type="modified residue" description="4-aspartylphosphate" evidence="6">
    <location>
        <position position="60"/>
    </location>
</feature>